<keyword evidence="4" id="KW-1185">Reference proteome</keyword>
<feature type="region of interest" description="Disordered" evidence="1">
    <location>
        <begin position="1"/>
        <end position="29"/>
    </location>
</feature>
<evidence type="ECO:0000313" key="3">
    <source>
        <dbReference type="EMBL" id="KAJ3511336.1"/>
    </source>
</evidence>
<proteinExistence type="predicted"/>
<feature type="compositionally biased region" description="Polar residues" evidence="1">
    <location>
        <begin position="1"/>
        <end position="16"/>
    </location>
</feature>
<feature type="compositionally biased region" description="Pro residues" evidence="1">
    <location>
        <begin position="347"/>
        <end position="357"/>
    </location>
</feature>
<evidence type="ECO:0000256" key="1">
    <source>
        <dbReference type="SAM" id="MobiDB-lite"/>
    </source>
</evidence>
<evidence type="ECO:0000259" key="2">
    <source>
        <dbReference type="Pfam" id="PF08719"/>
    </source>
</evidence>
<dbReference type="SUPFAM" id="SSF143990">
    <property type="entry name" value="YbiA-like"/>
    <property type="match status" value="1"/>
</dbReference>
<dbReference type="Gene3D" id="1.10.357.40">
    <property type="entry name" value="YbiA-like"/>
    <property type="match status" value="1"/>
</dbReference>
<organism evidence="3 4">
    <name type="scientific">Agrocybe chaxingu</name>
    <dbReference type="NCBI Taxonomy" id="84603"/>
    <lineage>
        <taxon>Eukaryota</taxon>
        <taxon>Fungi</taxon>
        <taxon>Dikarya</taxon>
        <taxon>Basidiomycota</taxon>
        <taxon>Agaricomycotina</taxon>
        <taxon>Agaricomycetes</taxon>
        <taxon>Agaricomycetidae</taxon>
        <taxon>Agaricales</taxon>
        <taxon>Agaricineae</taxon>
        <taxon>Strophariaceae</taxon>
        <taxon>Agrocybe</taxon>
    </lineage>
</organism>
<dbReference type="EMBL" id="JANKHO010000333">
    <property type="protein sequence ID" value="KAJ3511336.1"/>
    <property type="molecule type" value="Genomic_DNA"/>
</dbReference>
<feature type="region of interest" description="Disordered" evidence="1">
    <location>
        <begin position="347"/>
        <end position="376"/>
    </location>
</feature>
<protein>
    <recommendedName>
        <fullName evidence="2">NADAR domain-containing protein</fullName>
    </recommendedName>
</protein>
<feature type="region of interest" description="Disordered" evidence="1">
    <location>
        <begin position="46"/>
        <end position="228"/>
    </location>
</feature>
<feature type="compositionally biased region" description="Pro residues" evidence="1">
    <location>
        <begin position="367"/>
        <end position="376"/>
    </location>
</feature>
<gene>
    <name evidence="3" type="ORF">NLJ89_g4159</name>
</gene>
<dbReference type="InterPro" id="IPR012816">
    <property type="entry name" value="NADAR"/>
</dbReference>
<evidence type="ECO:0000313" key="4">
    <source>
        <dbReference type="Proteomes" id="UP001148786"/>
    </source>
</evidence>
<comment type="caution">
    <text evidence="3">The sequence shown here is derived from an EMBL/GenBank/DDBJ whole genome shotgun (WGS) entry which is preliminary data.</text>
</comment>
<name>A0A9W8K3L8_9AGAR</name>
<dbReference type="OrthoDB" id="206452at2759"/>
<dbReference type="AlphaFoldDB" id="A0A9W8K3L8"/>
<reference evidence="3" key="1">
    <citation type="submission" date="2022-07" db="EMBL/GenBank/DDBJ databases">
        <title>Genome Sequence of Agrocybe chaxingu.</title>
        <authorList>
            <person name="Buettner E."/>
        </authorList>
    </citation>
    <scope>NUCLEOTIDE SEQUENCE</scope>
    <source>
        <strain evidence="3">MP-N11</strain>
    </source>
</reference>
<feature type="compositionally biased region" description="Acidic residues" evidence="1">
    <location>
        <begin position="156"/>
        <end position="165"/>
    </location>
</feature>
<sequence>MGSGQSKYGLTRNSSKYQQYPYAPPQGYPNPYAPYMPGYGPPGFMPPAYPPQQGGFIPPAAQFGQGAMMPPPMLNWLPQDKDRKRKSKRRQSERFVGGFNPDRPRQQEAPTRRARSMSQSRNDGPPVIPTPRPASAAQGPNRRAPTPFVPRRPRDDEDDDDEEEEDRPRSGAGHTRTPSRQSTVRYPDPPPIRGDIGDVLNPLEPASAAAFGPTGPRPRTPLSNPLPPPPRDLYEMTPYKSLLTLPQTTALLTATYGPGQFNAASALNPQPTVKRKKSGKGLFRAFSRKDKQKEPEQPQVRFIPVFYLPASSPIPDEPPHSPSYTRSTHRHHRAIHHWADQGAFVIHPPPGSGPAPPGGADDSPHPSIAPVPPVPSSPPAIRFDQESPNLHMFMNHSPHRILWQNKIYPSALHLHEALRFLDHRPDIAERIRNTPEVHDVYPLSMSYQQFQRPDWSQKYLDFMDEVLYQKFRQHPDLRMTLLGTGTARLIYQDPNDNFWGSGADGRGGNHLGLALYRVRDRLLKEGHQPS</sequence>
<dbReference type="InterPro" id="IPR037238">
    <property type="entry name" value="YbiA-like_sf"/>
</dbReference>
<dbReference type="NCBIfam" id="TIGR02464">
    <property type="entry name" value="ribofla_fusion"/>
    <property type="match status" value="1"/>
</dbReference>
<feature type="domain" description="NADAR" evidence="2">
    <location>
        <begin position="391"/>
        <end position="522"/>
    </location>
</feature>
<feature type="compositionally biased region" description="Pro residues" evidence="1">
    <location>
        <begin position="215"/>
        <end position="228"/>
    </location>
</feature>
<dbReference type="Pfam" id="PF08719">
    <property type="entry name" value="NADAR"/>
    <property type="match status" value="1"/>
</dbReference>
<dbReference type="Proteomes" id="UP001148786">
    <property type="component" value="Unassembled WGS sequence"/>
</dbReference>
<dbReference type="CDD" id="cd15457">
    <property type="entry name" value="NADAR"/>
    <property type="match status" value="1"/>
</dbReference>
<accession>A0A9W8K3L8</accession>